<proteinExistence type="predicted"/>
<organism evidence="2 3">
    <name type="scientific">Thalassiosira oceanica</name>
    <name type="common">Marine diatom</name>
    <dbReference type="NCBI Taxonomy" id="159749"/>
    <lineage>
        <taxon>Eukaryota</taxon>
        <taxon>Sar</taxon>
        <taxon>Stramenopiles</taxon>
        <taxon>Ochrophyta</taxon>
        <taxon>Bacillariophyta</taxon>
        <taxon>Coscinodiscophyceae</taxon>
        <taxon>Thalassiosirophycidae</taxon>
        <taxon>Thalassiosirales</taxon>
        <taxon>Thalassiosiraceae</taxon>
        <taxon>Thalassiosira</taxon>
    </lineage>
</organism>
<dbReference type="AlphaFoldDB" id="K0S6E1"/>
<sequence>MRSEPSGTGTAASANVPQRHFKSPPATVNGACGSVSRVDHSHHKQDQEAPPQQPTVVALGTLGNEVSCLELTQEGADVGSSISISAPAELQSKVSATSSTLLPGCDQEVLNSVKPSMDTQPCAVKDIE</sequence>
<accession>K0S6E1</accession>
<evidence type="ECO:0000313" key="3">
    <source>
        <dbReference type="Proteomes" id="UP000266841"/>
    </source>
</evidence>
<protein>
    <submittedName>
        <fullName evidence="2">Uncharacterized protein</fullName>
    </submittedName>
</protein>
<comment type="caution">
    <text evidence="2">The sequence shown here is derived from an EMBL/GenBank/DDBJ whole genome shotgun (WGS) entry which is preliminary data.</text>
</comment>
<name>K0S6E1_THAOC</name>
<feature type="region of interest" description="Disordered" evidence="1">
    <location>
        <begin position="1"/>
        <end position="53"/>
    </location>
</feature>
<dbReference type="EMBL" id="AGNL01031303">
    <property type="protein sequence ID" value="EJK56476.1"/>
    <property type="molecule type" value="Genomic_DNA"/>
</dbReference>
<feature type="compositionally biased region" description="Polar residues" evidence="1">
    <location>
        <begin position="1"/>
        <end position="16"/>
    </location>
</feature>
<evidence type="ECO:0000256" key="1">
    <source>
        <dbReference type="SAM" id="MobiDB-lite"/>
    </source>
</evidence>
<gene>
    <name evidence="2" type="ORF">THAOC_23627</name>
</gene>
<reference evidence="2 3" key="1">
    <citation type="journal article" date="2012" name="Genome Biol.">
        <title>Genome and low-iron response of an oceanic diatom adapted to chronic iron limitation.</title>
        <authorList>
            <person name="Lommer M."/>
            <person name="Specht M."/>
            <person name="Roy A.S."/>
            <person name="Kraemer L."/>
            <person name="Andreson R."/>
            <person name="Gutowska M.A."/>
            <person name="Wolf J."/>
            <person name="Bergner S.V."/>
            <person name="Schilhabel M.B."/>
            <person name="Klostermeier U.C."/>
            <person name="Beiko R.G."/>
            <person name="Rosenstiel P."/>
            <person name="Hippler M."/>
            <person name="Laroche J."/>
        </authorList>
    </citation>
    <scope>NUCLEOTIDE SEQUENCE [LARGE SCALE GENOMIC DNA]</scope>
    <source>
        <strain evidence="2 3">CCMP1005</strain>
    </source>
</reference>
<keyword evidence="3" id="KW-1185">Reference proteome</keyword>
<evidence type="ECO:0000313" key="2">
    <source>
        <dbReference type="EMBL" id="EJK56476.1"/>
    </source>
</evidence>
<feature type="non-terminal residue" evidence="2">
    <location>
        <position position="128"/>
    </location>
</feature>
<dbReference type="Proteomes" id="UP000266841">
    <property type="component" value="Unassembled WGS sequence"/>
</dbReference>